<gene>
    <name evidence="2" type="ORF">SAMN02745136_05067</name>
</gene>
<dbReference type="RefSeq" id="WP_073279984.1">
    <property type="nucleotide sequence ID" value="NZ_FRAC01000036.1"/>
</dbReference>
<evidence type="ECO:0000259" key="1">
    <source>
        <dbReference type="Pfam" id="PF24832"/>
    </source>
</evidence>
<dbReference type="Pfam" id="PF24832">
    <property type="entry name" value="DUF7716"/>
    <property type="match status" value="1"/>
</dbReference>
<dbReference type="Proteomes" id="UP000184386">
    <property type="component" value="Unassembled WGS sequence"/>
</dbReference>
<dbReference type="AlphaFoldDB" id="A0A1M7BAY7"/>
<sequence length="106" mass="12392">METLLMKDVLANIDKYDWSYALFLPEDEEWEIQTKCAILDPDDVEDDADEAPRYAIDNNLIYALSIQDIQGIVENAYEQKSNCDVKDLLEAFLYYFDNDAFIEFTD</sequence>
<dbReference type="EMBL" id="FRAC01000036">
    <property type="protein sequence ID" value="SHL52208.1"/>
    <property type="molecule type" value="Genomic_DNA"/>
</dbReference>
<dbReference type="OrthoDB" id="1376061at2"/>
<reference evidence="2 3" key="1">
    <citation type="submission" date="2016-11" db="EMBL/GenBank/DDBJ databases">
        <authorList>
            <person name="Jaros S."/>
            <person name="Januszkiewicz K."/>
            <person name="Wedrychowicz H."/>
        </authorList>
    </citation>
    <scope>NUCLEOTIDE SEQUENCE [LARGE SCALE GENOMIC DNA]</scope>
    <source>
        <strain evidence="2 3">DSM 15929</strain>
    </source>
</reference>
<accession>A0A1M7BAY7</accession>
<feature type="domain" description="DUF7716" evidence="1">
    <location>
        <begin position="6"/>
        <end position="104"/>
    </location>
</feature>
<name>A0A1M7BAY7_9FIRM</name>
<proteinExistence type="predicted"/>
<organism evidence="2 3">
    <name type="scientific">Anaerocolumna jejuensis DSM 15929</name>
    <dbReference type="NCBI Taxonomy" id="1121322"/>
    <lineage>
        <taxon>Bacteria</taxon>
        <taxon>Bacillati</taxon>
        <taxon>Bacillota</taxon>
        <taxon>Clostridia</taxon>
        <taxon>Lachnospirales</taxon>
        <taxon>Lachnospiraceae</taxon>
        <taxon>Anaerocolumna</taxon>
    </lineage>
</organism>
<protein>
    <recommendedName>
        <fullName evidence="1">DUF7716 domain-containing protein</fullName>
    </recommendedName>
</protein>
<keyword evidence="3" id="KW-1185">Reference proteome</keyword>
<evidence type="ECO:0000313" key="3">
    <source>
        <dbReference type="Proteomes" id="UP000184386"/>
    </source>
</evidence>
<evidence type="ECO:0000313" key="2">
    <source>
        <dbReference type="EMBL" id="SHL52208.1"/>
    </source>
</evidence>
<dbReference type="InterPro" id="IPR056133">
    <property type="entry name" value="DUF7716"/>
</dbReference>